<accession>A0A7Y9KHZ1</accession>
<evidence type="ECO:0000313" key="2">
    <source>
        <dbReference type="Proteomes" id="UP000576969"/>
    </source>
</evidence>
<dbReference type="EMBL" id="JACCBV010000001">
    <property type="protein sequence ID" value="NYE18051.1"/>
    <property type="molecule type" value="Genomic_DNA"/>
</dbReference>
<comment type="caution">
    <text evidence="1">The sequence shown here is derived from an EMBL/GenBank/DDBJ whole genome shotgun (WGS) entry which is preliminary data.</text>
</comment>
<protein>
    <submittedName>
        <fullName evidence="1">Uncharacterized protein</fullName>
    </submittedName>
</protein>
<reference evidence="1 2" key="1">
    <citation type="submission" date="2020-07" db="EMBL/GenBank/DDBJ databases">
        <title>Sequencing the genomes of 1000 actinobacteria strains.</title>
        <authorList>
            <person name="Klenk H.-P."/>
        </authorList>
    </citation>
    <scope>NUCLEOTIDE SEQUENCE [LARGE SCALE GENOMIC DNA]</scope>
    <source>
        <strain evidence="1 2">DSM 24662</strain>
    </source>
</reference>
<proteinExistence type="predicted"/>
<dbReference type="Proteomes" id="UP000576969">
    <property type="component" value="Unassembled WGS sequence"/>
</dbReference>
<gene>
    <name evidence="1" type="ORF">BJ991_000079</name>
</gene>
<evidence type="ECO:0000313" key="1">
    <source>
        <dbReference type="EMBL" id="NYE18051.1"/>
    </source>
</evidence>
<keyword evidence="2" id="KW-1185">Reference proteome</keyword>
<name>A0A7Y9KHZ1_9MICO</name>
<sequence>MFSPAVAMICPAASGEATQHSSGGGGRVVAAVRDAQTRASSHQRRAIVTTQLSAQLFGGAPEDAVDLVDSGTTRFDGTPPGRTDQPNCFNESGAVLRDRCRYLAERGARRVNRVDRVRLAARSTYLPVLPRHFDHSDAAGLQMTLQTGPI</sequence>
<dbReference type="AlphaFoldDB" id="A0A7Y9KHZ1"/>
<organism evidence="1 2">
    <name type="scientific">Microbacterium immunditiarum</name>
    <dbReference type="NCBI Taxonomy" id="337480"/>
    <lineage>
        <taxon>Bacteria</taxon>
        <taxon>Bacillati</taxon>
        <taxon>Actinomycetota</taxon>
        <taxon>Actinomycetes</taxon>
        <taxon>Micrococcales</taxon>
        <taxon>Microbacteriaceae</taxon>
        <taxon>Microbacterium</taxon>
    </lineage>
</organism>